<dbReference type="Proteomes" id="UP000236634">
    <property type="component" value="Unassembled WGS sequence"/>
</dbReference>
<evidence type="ECO:0000313" key="1">
    <source>
        <dbReference type="EMBL" id="PNP96373.1"/>
    </source>
</evidence>
<sequence length="142" mass="15975">MKITEAIIKTANEYGRLHGYILVGKGELDAAKSRFWGNVAASIGYKHETGERLAFPYVKYILPAFEGDEAVEKHGIPKVDIDMHFGNPRINIRTKDFDFCCLTYNLKSGKFSEAQAFGDKGIELSMAIKLQIENNLKQKSDE</sequence>
<reference evidence="1 2" key="1">
    <citation type="submission" date="2017-03" db="EMBL/GenBank/DDBJ databases">
        <authorList>
            <person name="Afonso C.L."/>
            <person name="Miller P.J."/>
            <person name="Scott M.A."/>
            <person name="Spackman E."/>
            <person name="Goraichik I."/>
            <person name="Dimitrov K.M."/>
            <person name="Suarez D.L."/>
            <person name="Swayne D.E."/>
        </authorList>
    </citation>
    <scope>NUCLEOTIDE SEQUENCE [LARGE SCALE GENOMIC DNA]</scope>
    <source>
        <strain evidence="1 2">DNF00076</strain>
    </source>
</reference>
<gene>
    <name evidence="1" type="ORF">BFS16_00365</name>
</gene>
<evidence type="ECO:0000313" key="2">
    <source>
        <dbReference type="Proteomes" id="UP000236634"/>
    </source>
</evidence>
<proteinExistence type="predicted"/>
<accession>A0A2K0XPE4</accession>
<name>A0A2K0XPE4_9BACT</name>
<dbReference type="AlphaFoldDB" id="A0A2K0XPE4"/>
<comment type="caution">
    <text evidence="1">The sequence shown here is derived from an EMBL/GenBank/DDBJ whole genome shotgun (WGS) entry which is preliminary data.</text>
</comment>
<organism evidence="1 2">
    <name type="scientific">Hoylesella timonensis</name>
    <dbReference type="NCBI Taxonomy" id="386414"/>
    <lineage>
        <taxon>Bacteria</taxon>
        <taxon>Pseudomonadati</taxon>
        <taxon>Bacteroidota</taxon>
        <taxon>Bacteroidia</taxon>
        <taxon>Bacteroidales</taxon>
        <taxon>Prevotellaceae</taxon>
        <taxon>Hoylesella</taxon>
    </lineage>
</organism>
<dbReference type="EMBL" id="NBAX01000001">
    <property type="protein sequence ID" value="PNP96373.1"/>
    <property type="molecule type" value="Genomic_DNA"/>
</dbReference>
<dbReference type="RefSeq" id="WP_103002327.1">
    <property type="nucleotide sequence ID" value="NZ_NBAX01000001.1"/>
</dbReference>
<protein>
    <submittedName>
        <fullName evidence="1">Uncharacterized protein</fullName>
    </submittedName>
</protein>